<protein>
    <submittedName>
        <fullName evidence="2">Uncharacterized protein</fullName>
    </submittedName>
</protein>
<sequence>MATKKVVSLTAVKQLMDLNEGLTNFDVTFTAKSLDNSDFYALVVDQTTLDSNAPLEFKLANGSISANIISDKNVFQNHFLCLKSDKPCQVEVVIDKKEIEPNVQHRSTMQQNLSAPSLKPPTKPSKINWILIFIVVALGACALGYYFIYSKKKTSIQTFDINTSSMRTPEENTSSILPEFESPNPYKTSKGCSLEDRLSKLLQI</sequence>
<keyword evidence="1" id="KW-0812">Transmembrane</keyword>
<keyword evidence="1" id="KW-1133">Transmembrane helix</keyword>
<dbReference type="EMBL" id="MN739861">
    <property type="protein sequence ID" value="QHT75038.1"/>
    <property type="molecule type" value="Genomic_DNA"/>
</dbReference>
<accession>A0A6C0H3C7</accession>
<name>A0A6C0H3C7_9ZZZZ</name>
<dbReference type="AlphaFoldDB" id="A0A6C0H3C7"/>
<organism evidence="2">
    <name type="scientific">viral metagenome</name>
    <dbReference type="NCBI Taxonomy" id="1070528"/>
    <lineage>
        <taxon>unclassified sequences</taxon>
        <taxon>metagenomes</taxon>
        <taxon>organismal metagenomes</taxon>
    </lineage>
</organism>
<evidence type="ECO:0000256" key="1">
    <source>
        <dbReference type="SAM" id="Phobius"/>
    </source>
</evidence>
<feature type="transmembrane region" description="Helical" evidence="1">
    <location>
        <begin position="127"/>
        <end position="148"/>
    </location>
</feature>
<evidence type="ECO:0000313" key="2">
    <source>
        <dbReference type="EMBL" id="QHT75038.1"/>
    </source>
</evidence>
<proteinExistence type="predicted"/>
<keyword evidence="1" id="KW-0472">Membrane</keyword>
<reference evidence="2" key="1">
    <citation type="journal article" date="2020" name="Nature">
        <title>Giant virus diversity and host interactions through global metagenomics.</title>
        <authorList>
            <person name="Schulz F."/>
            <person name="Roux S."/>
            <person name="Paez-Espino D."/>
            <person name="Jungbluth S."/>
            <person name="Walsh D.A."/>
            <person name="Denef V.J."/>
            <person name="McMahon K.D."/>
            <person name="Konstantinidis K.T."/>
            <person name="Eloe-Fadrosh E.A."/>
            <person name="Kyrpides N.C."/>
            <person name="Woyke T."/>
        </authorList>
    </citation>
    <scope>NUCLEOTIDE SEQUENCE</scope>
    <source>
        <strain evidence="2">GVMAG-M-3300023179-62</strain>
    </source>
</reference>